<evidence type="ECO:0000313" key="4">
    <source>
        <dbReference type="Proteomes" id="UP001186944"/>
    </source>
</evidence>
<dbReference type="InterPro" id="IPR005225">
    <property type="entry name" value="Small_GTP-bd"/>
</dbReference>
<dbReference type="Gene3D" id="3.40.50.300">
    <property type="entry name" value="P-loop containing nucleotide triphosphate hydrolases"/>
    <property type="match status" value="1"/>
</dbReference>
<sequence>MEYLRIHSDSVSKVLRKLSGCSSKSRSSVDRCSVESEDKHVRIAVLGGTKVGKTTLIRQLVHGCPPKRYLETIEDLYKYRMNNGEVLVDILDTSGSAEYNYFRSKAIERYDGFILVFSVTDKKSFHEVKDLRNQIRKIREKKSVPIVVAGNRMGDDKRFVKQEVITHIICSWGLPYIECSADDVTSIGAVFEKAVSLVDDDQVSEYRPWMGGIDEGRLFIKVPIVTGDKIVYDWMKVF</sequence>
<dbReference type="GO" id="GO:0003924">
    <property type="term" value="F:GTPase activity"/>
    <property type="evidence" value="ECO:0007669"/>
    <property type="project" value="InterPro"/>
</dbReference>
<dbReference type="PROSITE" id="PS51419">
    <property type="entry name" value="RAB"/>
    <property type="match status" value="1"/>
</dbReference>
<dbReference type="SMART" id="SM00174">
    <property type="entry name" value="RHO"/>
    <property type="match status" value="1"/>
</dbReference>
<evidence type="ECO:0000313" key="3">
    <source>
        <dbReference type="EMBL" id="KAK3082979.1"/>
    </source>
</evidence>
<keyword evidence="4" id="KW-1185">Reference proteome</keyword>
<dbReference type="InterPro" id="IPR020849">
    <property type="entry name" value="Small_GTPase_Ras-type"/>
</dbReference>
<comment type="caution">
    <text evidence="3">The sequence shown here is derived from an EMBL/GenBank/DDBJ whole genome shotgun (WGS) entry which is preliminary data.</text>
</comment>
<dbReference type="NCBIfam" id="TIGR00231">
    <property type="entry name" value="small_GTP"/>
    <property type="match status" value="1"/>
</dbReference>
<gene>
    <name evidence="3" type="ORF">FSP39_010602</name>
</gene>
<organism evidence="3 4">
    <name type="scientific">Pinctada imbricata</name>
    <name type="common">Atlantic pearl-oyster</name>
    <name type="synonym">Pinctada martensii</name>
    <dbReference type="NCBI Taxonomy" id="66713"/>
    <lineage>
        <taxon>Eukaryota</taxon>
        <taxon>Metazoa</taxon>
        <taxon>Spiralia</taxon>
        <taxon>Lophotrochozoa</taxon>
        <taxon>Mollusca</taxon>
        <taxon>Bivalvia</taxon>
        <taxon>Autobranchia</taxon>
        <taxon>Pteriomorphia</taxon>
        <taxon>Pterioida</taxon>
        <taxon>Pterioidea</taxon>
        <taxon>Pteriidae</taxon>
        <taxon>Pinctada</taxon>
    </lineage>
</organism>
<dbReference type="PROSITE" id="PS51421">
    <property type="entry name" value="RAS"/>
    <property type="match status" value="1"/>
</dbReference>
<dbReference type="GO" id="GO:0016020">
    <property type="term" value="C:membrane"/>
    <property type="evidence" value="ECO:0007669"/>
    <property type="project" value="InterPro"/>
</dbReference>
<evidence type="ECO:0000256" key="1">
    <source>
        <dbReference type="ARBA" id="ARBA00022741"/>
    </source>
</evidence>
<name>A0AA88XD42_PINIB</name>
<dbReference type="InterPro" id="IPR027417">
    <property type="entry name" value="P-loop_NTPase"/>
</dbReference>
<dbReference type="InterPro" id="IPR001806">
    <property type="entry name" value="Small_GTPase"/>
</dbReference>
<dbReference type="PANTHER" id="PTHR24070">
    <property type="entry name" value="RAS, DI-RAS, AND RHEB FAMILY MEMBERS OF SMALL GTPASE SUPERFAMILY"/>
    <property type="match status" value="1"/>
</dbReference>
<evidence type="ECO:0000256" key="2">
    <source>
        <dbReference type="ARBA" id="ARBA00023134"/>
    </source>
</evidence>
<dbReference type="GO" id="GO:0005525">
    <property type="term" value="F:GTP binding"/>
    <property type="evidence" value="ECO:0007669"/>
    <property type="project" value="UniProtKB-KW"/>
</dbReference>
<dbReference type="SUPFAM" id="SSF52540">
    <property type="entry name" value="P-loop containing nucleoside triphosphate hydrolases"/>
    <property type="match status" value="1"/>
</dbReference>
<keyword evidence="1" id="KW-0547">Nucleotide-binding</keyword>
<dbReference type="EMBL" id="VSWD01000014">
    <property type="protein sequence ID" value="KAK3082979.1"/>
    <property type="molecule type" value="Genomic_DNA"/>
</dbReference>
<dbReference type="AlphaFoldDB" id="A0AA88XD42"/>
<keyword evidence="2" id="KW-0342">GTP-binding</keyword>
<dbReference type="Pfam" id="PF00071">
    <property type="entry name" value="Ras"/>
    <property type="match status" value="1"/>
</dbReference>
<evidence type="ECO:0008006" key="5">
    <source>
        <dbReference type="Google" id="ProtNLM"/>
    </source>
</evidence>
<protein>
    <recommendedName>
        <fullName evidence="5">NF-kappa-B inhibitor-interacting Ras-like protein 2</fullName>
    </recommendedName>
</protein>
<dbReference type="Proteomes" id="UP001186944">
    <property type="component" value="Unassembled WGS sequence"/>
</dbReference>
<dbReference type="SMART" id="SM00173">
    <property type="entry name" value="RAS"/>
    <property type="match status" value="1"/>
</dbReference>
<dbReference type="SMART" id="SM00175">
    <property type="entry name" value="RAB"/>
    <property type="match status" value="1"/>
</dbReference>
<accession>A0AA88XD42</accession>
<dbReference type="GO" id="GO:0007165">
    <property type="term" value="P:signal transduction"/>
    <property type="evidence" value="ECO:0007669"/>
    <property type="project" value="InterPro"/>
</dbReference>
<reference evidence="3" key="1">
    <citation type="submission" date="2019-08" db="EMBL/GenBank/DDBJ databases">
        <title>The improved chromosome-level genome for the pearl oyster Pinctada fucata martensii using PacBio sequencing and Hi-C.</title>
        <authorList>
            <person name="Zheng Z."/>
        </authorList>
    </citation>
    <scope>NUCLEOTIDE SEQUENCE</scope>
    <source>
        <strain evidence="3">ZZ-2019</strain>
        <tissue evidence="3">Adductor muscle</tissue>
    </source>
</reference>
<proteinExistence type="predicted"/>
<dbReference type="PRINTS" id="PR00449">
    <property type="entry name" value="RASTRNSFRMNG"/>
</dbReference>